<protein>
    <submittedName>
        <fullName evidence="2">Uncharacterized protein</fullName>
    </submittedName>
</protein>
<keyword evidence="3" id="KW-1185">Reference proteome</keyword>
<keyword evidence="1" id="KW-0732">Signal</keyword>
<name>A0A8J7AGB0_9CYAN</name>
<gene>
    <name evidence="2" type="ORF">IQ241_13600</name>
</gene>
<dbReference type="AlphaFoldDB" id="A0A8J7AGB0"/>
<dbReference type="RefSeq" id="WP_193908009.1">
    <property type="nucleotide sequence ID" value="NZ_JADEXG010000030.1"/>
</dbReference>
<comment type="caution">
    <text evidence="2">The sequence shown here is derived from an EMBL/GenBank/DDBJ whole genome shotgun (WGS) entry which is preliminary data.</text>
</comment>
<evidence type="ECO:0000313" key="3">
    <source>
        <dbReference type="Proteomes" id="UP000636505"/>
    </source>
</evidence>
<reference evidence="2" key="1">
    <citation type="submission" date="2020-10" db="EMBL/GenBank/DDBJ databases">
        <authorList>
            <person name="Castelo-Branco R."/>
            <person name="Eusebio N."/>
            <person name="Adriana R."/>
            <person name="Vieira A."/>
            <person name="Brugerolle De Fraissinette N."/>
            <person name="Rezende De Castro R."/>
            <person name="Schneider M.P."/>
            <person name="Vasconcelos V."/>
            <person name="Leao P.N."/>
        </authorList>
    </citation>
    <scope>NUCLEOTIDE SEQUENCE</scope>
    <source>
        <strain evidence="2">LEGE 07310</strain>
    </source>
</reference>
<dbReference type="Proteomes" id="UP000636505">
    <property type="component" value="Unassembled WGS sequence"/>
</dbReference>
<sequence length="120" mass="13064">MTKLTQHLTCSLISVGLSAVTLPAMASPEISSGDATIRADMNSCLSRTDDFMAELAIPTERGDTYRTGFFEDGSFRIVCYDNPGTRNPSSRVVVFAAHDSDIDVANSFVQIALQKITQQR</sequence>
<dbReference type="EMBL" id="JADEXG010000030">
    <property type="protein sequence ID" value="MBE9078314.1"/>
    <property type="molecule type" value="Genomic_DNA"/>
</dbReference>
<feature type="signal peptide" evidence="1">
    <location>
        <begin position="1"/>
        <end position="26"/>
    </location>
</feature>
<evidence type="ECO:0000256" key="1">
    <source>
        <dbReference type="SAM" id="SignalP"/>
    </source>
</evidence>
<accession>A0A8J7AGB0</accession>
<evidence type="ECO:0000313" key="2">
    <source>
        <dbReference type="EMBL" id="MBE9078314.1"/>
    </source>
</evidence>
<feature type="chain" id="PRO_5035290780" evidence="1">
    <location>
        <begin position="27"/>
        <end position="120"/>
    </location>
</feature>
<organism evidence="2 3">
    <name type="scientific">Vasconcelosia minhoensis LEGE 07310</name>
    <dbReference type="NCBI Taxonomy" id="915328"/>
    <lineage>
        <taxon>Bacteria</taxon>
        <taxon>Bacillati</taxon>
        <taxon>Cyanobacteriota</taxon>
        <taxon>Cyanophyceae</taxon>
        <taxon>Nodosilineales</taxon>
        <taxon>Cymatolegaceae</taxon>
        <taxon>Vasconcelosia</taxon>
        <taxon>Vasconcelosia minhoensis</taxon>
    </lineage>
</organism>
<proteinExistence type="predicted"/>